<dbReference type="PANTHER" id="PTHR10954:SF23">
    <property type="entry name" value="RIBONUCLEASE"/>
    <property type="match status" value="1"/>
</dbReference>
<dbReference type="GO" id="GO:0006298">
    <property type="term" value="P:mismatch repair"/>
    <property type="evidence" value="ECO:0007669"/>
    <property type="project" value="TreeGrafter"/>
</dbReference>
<name>A0A1Q6DTC9_METT1</name>
<feature type="binding site" evidence="9">
    <location>
        <position position="10"/>
    </location>
    <ligand>
        <name>a divalent metal cation</name>
        <dbReference type="ChEBI" id="CHEBI:60240"/>
    </ligand>
</feature>
<evidence type="ECO:0000256" key="6">
    <source>
        <dbReference type="ARBA" id="ARBA00022723"/>
    </source>
</evidence>
<comment type="caution">
    <text evidence="12">The sequence shown here is derived from an EMBL/GenBank/DDBJ whole genome shotgun (WGS) entry which is preliminary data.</text>
</comment>
<comment type="cofactor">
    <cofactor evidence="9">
        <name>Mn(2+)</name>
        <dbReference type="ChEBI" id="CHEBI:29035"/>
    </cofactor>
    <cofactor evidence="9">
        <name>Mg(2+)</name>
        <dbReference type="ChEBI" id="CHEBI:18420"/>
    </cofactor>
    <text evidence="9">Manganese or magnesium. Binds 1 divalent metal ion per monomer in the absence of substrate. May bind a second metal ion after substrate binding.</text>
</comment>
<dbReference type="EC" id="3.1.26.4" evidence="10"/>
<evidence type="ECO:0000256" key="2">
    <source>
        <dbReference type="ARBA" id="ARBA00004065"/>
    </source>
</evidence>
<keyword evidence="7 9" id="KW-0255">Endonuclease</keyword>
<keyword evidence="4" id="KW-0963">Cytoplasm</keyword>
<keyword evidence="6 9" id="KW-0479">Metal-binding</keyword>
<dbReference type="InParanoid" id="A0A1Q6DTC9"/>
<evidence type="ECO:0000256" key="4">
    <source>
        <dbReference type="ARBA" id="ARBA00022490"/>
    </source>
</evidence>
<evidence type="ECO:0000256" key="3">
    <source>
        <dbReference type="ARBA" id="ARBA00004496"/>
    </source>
</evidence>
<comment type="subcellular location">
    <subcellularLocation>
        <location evidence="3">Cytoplasm</location>
    </subcellularLocation>
</comment>
<dbReference type="GO" id="GO:0003723">
    <property type="term" value="F:RNA binding"/>
    <property type="evidence" value="ECO:0007669"/>
    <property type="project" value="UniProtKB-UniRule"/>
</dbReference>
<evidence type="ECO:0000256" key="9">
    <source>
        <dbReference type="PROSITE-ProRule" id="PRU01319"/>
    </source>
</evidence>
<gene>
    <name evidence="12" type="ORF">BTN85_0040</name>
</gene>
<dbReference type="Pfam" id="PF01351">
    <property type="entry name" value="RNase_HII"/>
    <property type="match status" value="1"/>
</dbReference>
<dbReference type="PANTHER" id="PTHR10954">
    <property type="entry name" value="RIBONUCLEASE H2 SUBUNIT A"/>
    <property type="match status" value="1"/>
</dbReference>
<proteinExistence type="inferred from homology"/>
<organism evidence="12 13">
    <name type="scientific">Methanohalarchaeum thermophilum</name>
    <dbReference type="NCBI Taxonomy" id="1903181"/>
    <lineage>
        <taxon>Archaea</taxon>
        <taxon>Methanobacteriati</taxon>
        <taxon>Methanobacteriota</taxon>
        <taxon>Methanonatronarchaeia</taxon>
        <taxon>Methanonatronarchaeales</taxon>
        <taxon>Methanonatronarchaeaceae</taxon>
        <taxon>Candidatus Methanohalarchaeum</taxon>
    </lineage>
</organism>
<sequence length="210" mass="23801">MEKISVGIDEVGVGEVVGPLVIGYVKADSSQLKDIKSLDLRDPKKLNKTKISKDYSKISRYVETGVIVISPSELESLTKKGKTPQNIQDEAIISLLNSVSPSFLYLDCYYPRAKMLKRKIREGLNGQSKEIKLNVAHEAEKKWNIVCAAAIVAKYYQQRELDRLRNIHGDVFGSGNGSDKETRKFLNKFKEKELPYFVRKGNLEKNYQNS</sequence>
<evidence type="ECO:0000256" key="10">
    <source>
        <dbReference type="RuleBase" id="RU003515"/>
    </source>
</evidence>
<evidence type="ECO:0000259" key="11">
    <source>
        <dbReference type="PROSITE" id="PS51975"/>
    </source>
</evidence>
<keyword evidence="5 9" id="KW-0540">Nuclease</keyword>
<dbReference type="InterPro" id="IPR012337">
    <property type="entry name" value="RNaseH-like_sf"/>
</dbReference>
<evidence type="ECO:0000256" key="5">
    <source>
        <dbReference type="ARBA" id="ARBA00022722"/>
    </source>
</evidence>
<dbReference type="SUPFAM" id="SSF53098">
    <property type="entry name" value="Ribonuclease H-like"/>
    <property type="match status" value="1"/>
</dbReference>
<dbReference type="Proteomes" id="UP000185744">
    <property type="component" value="Unassembled WGS sequence"/>
</dbReference>
<evidence type="ECO:0000256" key="8">
    <source>
        <dbReference type="ARBA" id="ARBA00022801"/>
    </source>
</evidence>
<comment type="similarity">
    <text evidence="10">Belongs to the RNase HII family.</text>
</comment>
<comment type="function">
    <text evidence="2 10">Endonuclease that specifically degrades the RNA of RNA-DNA hybrids.</text>
</comment>
<feature type="domain" description="RNase H type-2" evidence="11">
    <location>
        <begin position="3"/>
        <end position="210"/>
    </location>
</feature>
<dbReference type="EMBL" id="MSDW01000001">
    <property type="protein sequence ID" value="OKY77572.1"/>
    <property type="molecule type" value="Genomic_DNA"/>
</dbReference>
<dbReference type="GO" id="GO:0005737">
    <property type="term" value="C:cytoplasm"/>
    <property type="evidence" value="ECO:0007669"/>
    <property type="project" value="UniProtKB-SubCell"/>
</dbReference>
<keyword evidence="13" id="KW-1185">Reference proteome</keyword>
<reference evidence="12" key="1">
    <citation type="submission" date="2016-12" db="EMBL/GenBank/DDBJ databases">
        <title>Discovery of methanogenic haloarchaea.</title>
        <authorList>
            <person name="Sorokin D.Y."/>
            <person name="Makarova K.S."/>
            <person name="Abbas B."/>
            <person name="Ferrer M."/>
            <person name="Golyshin P.N."/>
        </authorList>
    </citation>
    <scope>NUCLEOTIDE SEQUENCE [LARGE SCALE GENOMIC DNA]</scope>
    <source>
        <strain evidence="12">HMET1</strain>
    </source>
</reference>
<dbReference type="InterPro" id="IPR036397">
    <property type="entry name" value="RNaseH_sf"/>
</dbReference>
<dbReference type="InterPro" id="IPR024567">
    <property type="entry name" value="RNase_HII/HIII_dom"/>
</dbReference>
<evidence type="ECO:0000256" key="7">
    <source>
        <dbReference type="ARBA" id="ARBA00022759"/>
    </source>
</evidence>
<dbReference type="STRING" id="1903181.BTN85_0040"/>
<dbReference type="PROSITE" id="PS51975">
    <property type="entry name" value="RNASE_H_2"/>
    <property type="match status" value="1"/>
</dbReference>
<dbReference type="Gene3D" id="3.30.420.10">
    <property type="entry name" value="Ribonuclease H-like superfamily/Ribonuclease H"/>
    <property type="match status" value="1"/>
</dbReference>
<feature type="binding site" evidence="9">
    <location>
        <position position="9"/>
    </location>
    <ligand>
        <name>a divalent metal cation</name>
        <dbReference type="ChEBI" id="CHEBI:60240"/>
    </ligand>
</feature>
<evidence type="ECO:0000256" key="1">
    <source>
        <dbReference type="ARBA" id="ARBA00000077"/>
    </source>
</evidence>
<dbReference type="AlphaFoldDB" id="A0A1Q6DTC9"/>
<dbReference type="GO" id="GO:0032299">
    <property type="term" value="C:ribonuclease H2 complex"/>
    <property type="evidence" value="ECO:0007669"/>
    <property type="project" value="TreeGrafter"/>
</dbReference>
<feature type="binding site" evidence="9">
    <location>
        <position position="107"/>
    </location>
    <ligand>
        <name>a divalent metal cation</name>
        <dbReference type="ChEBI" id="CHEBI:60240"/>
    </ligand>
</feature>
<protein>
    <recommendedName>
        <fullName evidence="10">Ribonuclease</fullName>
        <ecNumber evidence="10">3.1.26.4</ecNumber>
    </recommendedName>
</protein>
<evidence type="ECO:0000313" key="12">
    <source>
        <dbReference type="EMBL" id="OKY77572.1"/>
    </source>
</evidence>
<dbReference type="GO" id="GO:0043137">
    <property type="term" value="P:DNA replication, removal of RNA primer"/>
    <property type="evidence" value="ECO:0007669"/>
    <property type="project" value="TreeGrafter"/>
</dbReference>
<evidence type="ECO:0000313" key="13">
    <source>
        <dbReference type="Proteomes" id="UP000185744"/>
    </source>
</evidence>
<accession>A0A1Q6DTC9</accession>
<comment type="catalytic activity">
    <reaction evidence="1 9 10">
        <text>Endonucleolytic cleavage to 5'-phosphomonoester.</text>
        <dbReference type="EC" id="3.1.26.4"/>
    </reaction>
</comment>
<dbReference type="GO" id="GO:0004523">
    <property type="term" value="F:RNA-DNA hybrid ribonuclease activity"/>
    <property type="evidence" value="ECO:0007669"/>
    <property type="project" value="UniProtKB-UniRule"/>
</dbReference>
<dbReference type="InterPro" id="IPR001352">
    <property type="entry name" value="RNase_HII/HIII"/>
</dbReference>
<keyword evidence="8 9" id="KW-0378">Hydrolase</keyword>
<dbReference type="GO" id="GO:0046872">
    <property type="term" value="F:metal ion binding"/>
    <property type="evidence" value="ECO:0007669"/>
    <property type="project" value="UniProtKB-KW"/>
</dbReference>